<gene>
    <name evidence="3" type="ORF">Vbra_6560</name>
</gene>
<reference evidence="3 4" key="1">
    <citation type="submission" date="2014-11" db="EMBL/GenBank/DDBJ databases">
        <authorList>
            <person name="Zhu J."/>
            <person name="Qi W."/>
            <person name="Song R."/>
        </authorList>
    </citation>
    <scope>NUCLEOTIDE SEQUENCE [LARGE SCALE GENOMIC DNA]</scope>
</reference>
<sequence length="172" mass="18840">MASVWRLPIVLLLLSVGLSPLPCSAAFVRPIRLTHAGPLRVAHQPQPPPTSTGGRPLTALSAGRFNLYKHLSQRDIACANVGAFFCIFLLRFYSLTARIVFRCITAIDFSLSGPEIVSKLASVQVLAMLLQLAAATVLLVPIIVFWWNKIPEATTVPRDRDLPSDVRLLENS</sequence>
<dbReference type="PhylomeDB" id="A0A0G4H3W8"/>
<keyword evidence="1" id="KW-1133">Transmembrane helix</keyword>
<protein>
    <submittedName>
        <fullName evidence="3">Uncharacterized protein</fullName>
    </submittedName>
</protein>
<proteinExistence type="predicted"/>
<evidence type="ECO:0000256" key="1">
    <source>
        <dbReference type="SAM" id="Phobius"/>
    </source>
</evidence>
<dbReference type="InParanoid" id="A0A0G4H3W8"/>
<keyword evidence="2" id="KW-0732">Signal</keyword>
<evidence type="ECO:0000313" key="3">
    <source>
        <dbReference type="EMBL" id="CEM38395.1"/>
    </source>
</evidence>
<evidence type="ECO:0000313" key="4">
    <source>
        <dbReference type="Proteomes" id="UP000041254"/>
    </source>
</evidence>
<feature type="signal peptide" evidence="2">
    <location>
        <begin position="1"/>
        <end position="25"/>
    </location>
</feature>
<accession>A0A0G4H3W8</accession>
<evidence type="ECO:0000256" key="2">
    <source>
        <dbReference type="SAM" id="SignalP"/>
    </source>
</evidence>
<feature type="transmembrane region" description="Helical" evidence="1">
    <location>
        <begin position="81"/>
        <end position="104"/>
    </location>
</feature>
<dbReference type="VEuPathDB" id="CryptoDB:Vbra_6560"/>
<dbReference type="AlphaFoldDB" id="A0A0G4H3W8"/>
<keyword evidence="1" id="KW-0812">Transmembrane</keyword>
<organism evidence="3 4">
    <name type="scientific">Vitrella brassicaformis (strain CCMP3155)</name>
    <dbReference type="NCBI Taxonomy" id="1169540"/>
    <lineage>
        <taxon>Eukaryota</taxon>
        <taxon>Sar</taxon>
        <taxon>Alveolata</taxon>
        <taxon>Colpodellida</taxon>
        <taxon>Vitrellaceae</taxon>
        <taxon>Vitrella</taxon>
    </lineage>
</organism>
<feature type="chain" id="PRO_5005191552" evidence="2">
    <location>
        <begin position="26"/>
        <end position="172"/>
    </location>
</feature>
<keyword evidence="4" id="KW-1185">Reference proteome</keyword>
<name>A0A0G4H3W8_VITBC</name>
<dbReference type="EMBL" id="CDMY01000982">
    <property type="protein sequence ID" value="CEM38395.1"/>
    <property type="molecule type" value="Genomic_DNA"/>
</dbReference>
<feature type="transmembrane region" description="Helical" evidence="1">
    <location>
        <begin position="125"/>
        <end position="147"/>
    </location>
</feature>
<dbReference type="Proteomes" id="UP000041254">
    <property type="component" value="Unassembled WGS sequence"/>
</dbReference>
<keyword evidence="1" id="KW-0472">Membrane</keyword>